<dbReference type="GO" id="GO:0006355">
    <property type="term" value="P:regulation of DNA-templated transcription"/>
    <property type="evidence" value="ECO:0007669"/>
    <property type="project" value="InterPro"/>
</dbReference>
<keyword evidence="4" id="KW-0804">Transcription</keyword>
<proteinExistence type="predicted"/>
<evidence type="ECO:0000256" key="5">
    <source>
        <dbReference type="ARBA" id="ARBA00023242"/>
    </source>
</evidence>
<reference evidence="7 8" key="1">
    <citation type="submission" date="2018-05" db="EMBL/GenBank/DDBJ databases">
        <title>Draft genome sequence of Scytalidium lignicola DSM 105466, a ubiquitous saprotrophic fungus.</title>
        <authorList>
            <person name="Buettner E."/>
            <person name="Gebauer A.M."/>
            <person name="Hofrichter M."/>
            <person name="Liers C."/>
            <person name="Kellner H."/>
        </authorList>
    </citation>
    <scope>NUCLEOTIDE SEQUENCE [LARGE SCALE GENOMIC DNA]</scope>
    <source>
        <strain evidence="7 8">DSM 105466</strain>
    </source>
</reference>
<keyword evidence="1" id="KW-0479">Metal-binding</keyword>
<dbReference type="Pfam" id="PF08493">
    <property type="entry name" value="AflR"/>
    <property type="match status" value="1"/>
</dbReference>
<evidence type="ECO:0000313" key="7">
    <source>
        <dbReference type="EMBL" id="RFU25043.1"/>
    </source>
</evidence>
<dbReference type="EMBL" id="NCSJ02000371">
    <property type="protein sequence ID" value="RFU25043.1"/>
    <property type="molecule type" value="Genomic_DNA"/>
</dbReference>
<dbReference type="GO" id="GO:0005634">
    <property type="term" value="C:nucleus"/>
    <property type="evidence" value="ECO:0007669"/>
    <property type="project" value="InterPro"/>
</dbReference>
<keyword evidence="2" id="KW-0805">Transcription regulation</keyword>
<organism evidence="7 8">
    <name type="scientific">Scytalidium lignicola</name>
    <name type="common">Hyphomycete</name>
    <dbReference type="NCBI Taxonomy" id="5539"/>
    <lineage>
        <taxon>Eukaryota</taxon>
        <taxon>Fungi</taxon>
        <taxon>Dikarya</taxon>
        <taxon>Ascomycota</taxon>
        <taxon>Pezizomycotina</taxon>
        <taxon>Leotiomycetes</taxon>
        <taxon>Leotiomycetes incertae sedis</taxon>
        <taxon>Scytalidium</taxon>
    </lineage>
</organism>
<evidence type="ECO:0000256" key="1">
    <source>
        <dbReference type="ARBA" id="ARBA00022723"/>
    </source>
</evidence>
<keyword evidence="3" id="KW-0238">DNA-binding</keyword>
<keyword evidence="5" id="KW-0539">Nucleus</keyword>
<keyword evidence="8" id="KW-1185">Reference proteome</keyword>
<evidence type="ECO:0000256" key="4">
    <source>
        <dbReference type="ARBA" id="ARBA00023163"/>
    </source>
</evidence>
<evidence type="ECO:0000256" key="3">
    <source>
        <dbReference type="ARBA" id="ARBA00023125"/>
    </source>
</evidence>
<evidence type="ECO:0000256" key="2">
    <source>
        <dbReference type="ARBA" id="ARBA00023015"/>
    </source>
</evidence>
<evidence type="ECO:0000259" key="6">
    <source>
        <dbReference type="Pfam" id="PF08493"/>
    </source>
</evidence>
<feature type="non-terminal residue" evidence="7">
    <location>
        <position position="1"/>
    </location>
</feature>
<gene>
    <name evidence="7" type="ORF">B7463_g11297</name>
</gene>
<evidence type="ECO:0000313" key="8">
    <source>
        <dbReference type="Proteomes" id="UP000258309"/>
    </source>
</evidence>
<sequence>MSTSAPIFVDEIVTEAGGSGANLDILDSYFLLENTSETDITSVAIDNFFQSPPKSLSEASQPPSPDHWLDQTDNIGFPISTCGLIAEPSFNMTNYDIAKAPVCNCFNICLQALQTLYNNSDTALFPLPFDIILTVNQKAVEACAIMLNCQACVSKSNPGITTMLLGTIIGKIISIYQDASKNYLRMTARPGGQAQSPSLTFGSYRVEGEDGRWLEAEIILREIKKLRILFDDFQEKSRTNAGQEDPGMHNAVTNYLYHSLQYTTDIWEQHKDIA</sequence>
<dbReference type="GO" id="GO:0045122">
    <property type="term" value="P:aflatoxin biosynthetic process"/>
    <property type="evidence" value="ECO:0007669"/>
    <property type="project" value="InterPro"/>
</dbReference>
<accession>A0A3E2GWB4</accession>
<name>A0A3E2GWB4_SCYLI</name>
<comment type="caution">
    <text evidence="7">The sequence shown here is derived from an EMBL/GenBank/DDBJ whole genome shotgun (WGS) entry which is preliminary data.</text>
</comment>
<feature type="non-terminal residue" evidence="7">
    <location>
        <position position="274"/>
    </location>
</feature>
<dbReference type="AlphaFoldDB" id="A0A3E2GWB4"/>
<dbReference type="GO" id="GO:0046872">
    <property type="term" value="F:metal ion binding"/>
    <property type="evidence" value="ECO:0007669"/>
    <property type="project" value="UniProtKB-KW"/>
</dbReference>
<dbReference type="OrthoDB" id="5069333at2759"/>
<dbReference type="GO" id="GO:0003677">
    <property type="term" value="F:DNA binding"/>
    <property type="evidence" value="ECO:0007669"/>
    <property type="project" value="UniProtKB-KW"/>
</dbReference>
<dbReference type="InterPro" id="IPR013700">
    <property type="entry name" value="AflR"/>
</dbReference>
<feature type="domain" description="Aflatoxin regulatory protein" evidence="6">
    <location>
        <begin position="103"/>
        <end position="183"/>
    </location>
</feature>
<protein>
    <recommendedName>
        <fullName evidence="6">Aflatoxin regulatory protein domain-containing protein</fullName>
    </recommendedName>
</protein>
<dbReference type="Proteomes" id="UP000258309">
    <property type="component" value="Unassembled WGS sequence"/>
</dbReference>